<gene>
    <name evidence="1" type="ORF">JOF35_000636</name>
</gene>
<dbReference type="RefSeq" id="WP_242438251.1">
    <property type="nucleotide sequence ID" value="NZ_JAURUE010000001.1"/>
</dbReference>
<sequence>MAIEEIAETTGTATIATADAAASATEATVVTAATDATDATATAGSTAAAVTYPIAPGYQVNVRSGPGTTYKVVKVLPYNSRVPIRCQRHGQKVSGPYGTSDIWDSIAPGQYVSDAYVRTGSDGFVAAPCG</sequence>
<name>A0ABT9KIZ5_9ACTN</name>
<evidence type="ECO:0000313" key="2">
    <source>
        <dbReference type="Proteomes" id="UP001234880"/>
    </source>
</evidence>
<accession>A0ABT9KIZ5</accession>
<evidence type="ECO:0000313" key="1">
    <source>
        <dbReference type="EMBL" id="MDP9608359.1"/>
    </source>
</evidence>
<dbReference type="EMBL" id="JAURUE010000001">
    <property type="protein sequence ID" value="MDP9608359.1"/>
    <property type="molecule type" value="Genomic_DNA"/>
</dbReference>
<proteinExistence type="predicted"/>
<dbReference type="Gene3D" id="2.30.30.40">
    <property type="entry name" value="SH3 Domains"/>
    <property type="match status" value="1"/>
</dbReference>
<reference evidence="1 2" key="1">
    <citation type="submission" date="2023-07" db="EMBL/GenBank/DDBJ databases">
        <title>Sequencing the genomes of 1000 actinobacteria strains.</title>
        <authorList>
            <person name="Klenk H.-P."/>
        </authorList>
    </citation>
    <scope>NUCLEOTIDE SEQUENCE [LARGE SCALE GENOMIC DNA]</scope>
    <source>
        <strain evidence="1 2">DSM 41600</strain>
    </source>
</reference>
<dbReference type="Proteomes" id="UP001234880">
    <property type="component" value="Unassembled WGS sequence"/>
</dbReference>
<keyword evidence="2" id="KW-1185">Reference proteome</keyword>
<comment type="caution">
    <text evidence="1">The sequence shown here is derived from an EMBL/GenBank/DDBJ whole genome shotgun (WGS) entry which is preliminary data.</text>
</comment>
<organism evidence="1 2">
    <name type="scientific">Streptomyces demainii</name>
    <dbReference type="NCBI Taxonomy" id="588122"/>
    <lineage>
        <taxon>Bacteria</taxon>
        <taxon>Bacillati</taxon>
        <taxon>Actinomycetota</taxon>
        <taxon>Actinomycetes</taxon>
        <taxon>Kitasatosporales</taxon>
        <taxon>Streptomycetaceae</taxon>
        <taxon>Streptomyces</taxon>
    </lineage>
</organism>
<protein>
    <submittedName>
        <fullName evidence="1">Uncharacterized protein YraI</fullName>
    </submittedName>
</protein>